<sequence>MRAKRILVSVLSFSLCAGQLTVPAASAAEKNVPAYEMTSDLTEATPLKAAVKDTAAAAAITPTANIQATDINALGDVNNDKFIDANDASLILKTYVRISNNLASGLSFEQANAADVNKDHHIDSIDASCILSYYSYLSTNGTLSLEAYLNADKPLPVTTTASATTKATTTTTTKTTTAAPKTTTTSKITSTSTTKAVTTTSTSSSKTTNAPTTTTTTTTASTTTTTTKATTAATTTTTAATTTSAVQTTTAVTTSYVNPYKVQEIKLSKTEMTLTVGDGGGISYVTMLPQTVTDYRDVWSCSDESVAVVDNEGWIFPLSEGNCIVTVQSLNNPLVKAEIKVTVKDPNRVNSIKLSKYSMSIPIGGGDISYVTMLPANATNKKEIWKSSDESVAKVDASGWVSGISEGTCTVTVSSKSNPDVKASINVTVTDPKQVRELKLSKYEMDLLIGTTDISYVTILPTTALKQDVVWTSSNPAIASVDNWGNVYGVAAGKCVISVISKANPNIKADIAVSVHTRPVIVTSTTTT</sequence>
<evidence type="ECO:0000256" key="2">
    <source>
        <dbReference type="SAM" id="SignalP"/>
    </source>
</evidence>
<evidence type="ECO:0000256" key="1">
    <source>
        <dbReference type="SAM" id="MobiDB-lite"/>
    </source>
</evidence>
<dbReference type="GO" id="GO:0004553">
    <property type="term" value="F:hydrolase activity, hydrolyzing O-glycosyl compounds"/>
    <property type="evidence" value="ECO:0007669"/>
    <property type="project" value="InterPro"/>
</dbReference>
<dbReference type="RefSeq" id="WP_072952234.1">
    <property type="nucleotide sequence ID" value="NZ_FRCT01000018.1"/>
</dbReference>
<dbReference type="GO" id="GO:0000272">
    <property type="term" value="P:polysaccharide catabolic process"/>
    <property type="evidence" value="ECO:0007669"/>
    <property type="project" value="InterPro"/>
</dbReference>
<evidence type="ECO:0000259" key="3">
    <source>
        <dbReference type="SMART" id="SM00635"/>
    </source>
</evidence>
<dbReference type="InterPro" id="IPR036439">
    <property type="entry name" value="Dockerin_dom_sf"/>
</dbReference>
<dbReference type="InterPro" id="IPR002105">
    <property type="entry name" value="Dockerin_1_rpt"/>
</dbReference>
<dbReference type="OrthoDB" id="1816394at2"/>
<gene>
    <name evidence="4" type="ORF">SAMN04487860_11834</name>
</gene>
<dbReference type="InterPro" id="IPR008964">
    <property type="entry name" value="Invasin/intimin_cell_adhesion"/>
</dbReference>
<feature type="domain" description="BIG2" evidence="3">
    <location>
        <begin position="348"/>
        <end position="425"/>
    </location>
</feature>
<protein>
    <submittedName>
        <fullName evidence="4">Ig-like domain (Group 2)</fullName>
    </submittedName>
</protein>
<feature type="region of interest" description="Disordered" evidence="1">
    <location>
        <begin position="164"/>
        <end position="185"/>
    </location>
</feature>
<dbReference type="Gene3D" id="1.10.1330.10">
    <property type="entry name" value="Dockerin domain"/>
    <property type="match status" value="1"/>
</dbReference>
<name>A0A1M7M3B4_RUMFL</name>
<dbReference type="SUPFAM" id="SSF63446">
    <property type="entry name" value="Type I dockerin domain"/>
    <property type="match status" value="1"/>
</dbReference>
<dbReference type="Proteomes" id="UP000184394">
    <property type="component" value="Unassembled WGS sequence"/>
</dbReference>
<dbReference type="PANTHER" id="PTHR23019">
    <property type="entry name" value="NUCLEAR PORE MEMBRANE GLYCOPROTEIN GP210-RELATED"/>
    <property type="match status" value="1"/>
</dbReference>
<dbReference type="Pfam" id="PF26182">
    <property type="entry name" value="Ig_NUP210_5th"/>
    <property type="match status" value="1"/>
</dbReference>
<accession>A0A1M7M3B4</accession>
<feature type="domain" description="BIG2" evidence="3">
    <location>
        <begin position="434"/>
        <end position="509"/>
    </location>
</feature>
<dbReference type="PANTHER" id="PTHR23019:SF0">
    <property type="entry name" value="NUCLEAR PORE MEMBRANE GLYCOPROTEIN 210"/>
    <property type="match status" value="1"/>
</dbReference>
<dbReference type="SUPFAM" id="SSF49373">
    <property type="entry name" value="Invasin/intimin cell-adhesion fragments"/>
    <property type="match status" value="3"/>
</dbReference>
<feature type="chain" id="PRO_5012319702" evidence="2">
    <location>
        <begin position="28"/>
        <end position="528"/>
    </location>
</feature>
<dbReference type="AlphaFoldDB" id="A0A1M7M3B4"/>
<reference evidence="4 5" key="1">
    <citation type="submission" date="2016-11" db="EMBL/GenBank/DDBJ databases">
        <authorList>
            <person name="Jaros S."/>
            <person name="Januszkiewicz K."/>
            <person name="Wedrychowicz H."/>
        </authorList>
    </citation>
    <scope>NUCLEOTIDE SEQUENCE [LARGE SCALE GENOMIC DNA]</scope>
    <source>
        <strain evidence="4 5">Y1</strain>
    </source>
</reference>
<evidence type="ECO:0000313" key="4">
    <source>
        <dbReference type="EMBL" id="SHM85180.1"/>
    </source>
</evidence>
<dbReference type="InterPro" id="IPR045197">
    <property type="entry name" value="NUP210-like"/>
</dbReference>
<proteinExistence type="predicted"/>
<dbReference type="Gene3D" id="2.60.40.1080">
    <property type="match status" value="3"/>
</dbReference>
<feature type="signal peptide" evidence="2">
    <location>
        <begin position="1"/>
        <end position="27"/>
    </location>
</feature>
<dbReference type="Pfam" id="PF02368">
    <property type="entry name" value="Big_2"/>
    <property type="match status" value="2"/>
</dbReference>
<dbReference type="EMBL" id="FRCT01000018">
    <property type="protein sequence ID" value="SHM85180.1"/>
    <property type="molecule type" value="Genomic_DNA"/>
</dbReference>
<organism evidence="4 5">
    <name type="scientific">Ruminococcus flavefaciens</name>
    <dbReference type="NCBI Taxonomy" id="1265"/>
    <lineage>
        <taxon>Bacteria</taxon>
        <taxon>Bacillati</taxon>
        <taxon>Bacillota</taxon>
        <taxon>Clostridia</taxon>
        <taxon>Eubacteriales</taxon>
        <taxon>Oscillospiraceae</taxon>
        <taxon>Ruminococcus</taxon>
    </lineage>
</organism>
<dbReference type="InterPro" id="IPR003343">
    <property type="entry name" value="Big_2"/>
</dbReference>
<evidence type="ECO:0000313" key="5">
    <source>
        <dbReference type="Proteomes" id="UP000184394"/>
    </source>
</evidence>
<dbReference type="Pfam" id="PF00404">
    <property type="entry name" value="Dockerin_1"/>
    <property type="match status" value="1"/>
</dbReference>
<dbReference type="SMART" id="SM00635">
    <property type="entry name" value="BID_2"/>
    <property type="match status" value="2"/>
</dbReference>
<feature type="region of interest" description="Disordered" evidence="1">
    <location>
        <begin position="198"/>
        <end position="225"/>
    </location>
</feature>
<keyword evidence="2" id="KW-0732">Signal</keyword>